<dbReference type="InterPro" id="IPR012337">
    <property type="entry name" value="RNaseH-like_sf"/>
</dbReference>
<comment type="caution">
    <text evidence="6">The sequence shown here is derived from an EMBL/GenBank/DDBJ whole genome shotgun (WGS) entry which is preliminary data.</text>
</comment>
<reference evidence="6" key="2">
    <citation type="submission" date="2021-04" db="EMBL/GenBank/DDBJ databases">
        <authorList>
            <person name="Gilroy R."/>
        </authorList>
    </citation>
    <scope>NUCLEOTIDE SEQUENCE</scope>
    <source>
        <strain evidence="6">B5_2728</strain>
    </source>
</reference>
<gene>
    <name evidence="6" type="ORF">H9882_01695</name>
</gene>
<sequence>MGELVVFDMEWNMGYAPKTFLYQGVEQVLRGEIIQIGAVKLRDGKLADRFSVLLKPSIFPRLHHHVAKVTGLSQKQLDAGMPIAEGLRQFIQWCGPDAQLAEWGLDDVPVLRQNLVLYGLEENWPCHWYDVQKIFTTQHPRQPGESMTLEAVVERMGIEKQDSFHDALSDAVYTAQICTFLDMEKGIQEYPTEEQLLQELLCPADKNRQDYTSWPKSADGETWCEPSMRQASCPHCGAPLELDDQDIWLRKGNNSMYSLAQCKEHGPVMIWLRRMRLDGLLYSFARATEVADEQQTKKWQKERRAALARAERKKQEMAALALERVKNAGR</sequence>
<keyword evidence="3 6" id="KW-0269">Exonuclease</keyword>
<dbReference type="SMART" id="SM00479">
    <property type="entry name" value="EXOIII"/>
    <property type="match status" value="1"/>
</dbReference>
<dbReference type="GO" id="GO:0003676">
    <property type="term" value="F:nucleic acid binding"/>
    <property type="evidence" value="ECO:0007669"/>
    <property type="project" value="InterPro"/>
</dbReference>
<reference evidence="6" key="1">
    <citation type="journal article" date="2021" name="PeerJ">
        <title>Extensive microbial diversity within the chicken gut microbiome revealed by metagenomics and culture.</title>
        <authorList>
            <person name="Gilroy R."/>
            <person name="Ravi A."/>
            <person name="Getino M."/>
            <person name="Pursley I."/>
            <person name="Horton D.L."/>
            <person name="Alikhan N.F."/>
            <person name="Baker D."/>
            <person name="Gharbi K."/>
            <person name="Hall N."/>
            <person name="Watson M."/>
            <person name="Adriaenssens E.M."/>
            <person name="Foster-Nyarko E."/>
            <person name="Jarju S."/>
            <person name="Secka A."/>
            <person name="Antonio M."/>
            <person name="Oren A."/>
            <person name="Chaudhuri R.R."/>
            <person name="La Ragione R."/>
            <person name="Hildebrand F."/>
            <person name="Pallen M.J."/>
        </authorList>
    </citation>
    <scope>NUCLEOTIDE SEQUENCE</scope>
    <source>
        <strain evidence="6">B5_2728</strain>
    </source>
</reference>
<dbReference type="CDD" id="cd06133">
    <property type="entry name" value="ERI-1_3'hExo_like"/>
    <property type="match status" value="1"/>
</dbReference>
<dbReference type="PANTHER" id="PTHR23044:SF61">
    <property type="entry name" value="3'-5' EXORIBONUCLEASE 1-RELATED"/>
    <property type="match status" value="1"/>
</dbReference>
<keyword evidence="2" id="KW-0378">Hydrolase</keyword>
<dbReference type="EMBL" id="JAHLFP010000011">
    <property type="protein sequence ID" value="MBU3805607.1"/>
    <property type="molecule type" value="Genomic_DNA"/>
</dbReference>
<dbReference type="InterPro" id="IPR051274">
    <property type="entry name" value="3-5_Exoribonuclease"/>
</dbReference>
<feature type="coiled-coil region" evidence="4">
    <location>
        <begin position="296"/>
        <end position="323"/>
    </location>
</feature>
<evidence type="ECO:0000313" key="6">
    <source>
        <dbReference type="EMBL" id="MBU3805607.1"/>
    </source>
</evidence>
<dbReference type="InterPro" id="IPR013520">
    <property type="entry name" value="Ribonucl_H"/>
</dbReference>
<proteinExistence type="predicted"/>
<evidence type="ECO:0000313" key="7">
    <source>
        <dbReference type="Proteomes" id="UP000713596"/>
    </source>
</evidence>
<evidence type="ECO:0000256" key="1">
    <source>
        <dbReference type="ARBA" id="ARBA00022722"/>
    </source>
</evidence>
<evidence type="ECO:0000256" key="2">
    <source>
        <dbReference type="ARBA" id="ARBA00022801"/>
    </source>
</evidence>
<dbReference type="SUPFAM" id="SSF53098">
    <property type="entry name" value="Ribonuclease H-like"/>
    <property type="match status" value="1"/>
</dbReference>
<dbReference type="PANTHER" id="PTHR23044">
    <property type="entry name" value="3'-5' EXONUCLEASE ERI1-RELATED"/>
    <property type="match status" value="1"/>
</dbReference>
<keyword evidence="4" id="KW-0175">Coiled coil</keyword>
<dbReference type="InterPro" id="IPR036397">
    <property type="entry name" value="RNaseH_sf"/>
</dbReference>
<feature type="domain" description="Exonuclease" evidence="5">
    <location>
        <begin position="3"/>
        <end position="187"/>
    </location>
</feature>
<dbReference type="Gene3D" id="3.30.420.10">
    <property type="entry name" value="Ribonuclease H-like superfamily/Ribonuclease H"/>
    <property type="match status" value="1"/>
</dbReference>
<organism evidence="6 7">
    <name type="scientific">Candidatus Allofournierella pullistercoris</name>
    <dbReference type="NCBI Taxonomy" id="2838597"/>
    <lineage>
        <taxon>Bacteria</taxon>
        <taxon>Bacillati</taxon>
        <taxon>Bacillota</taxon>
        <taxon>Clostridia</taxon>
        <taxon>Eubacteriales</taxon>
        <taxon>Oscillospiraceae</taxon>
        <taxon>Allofournierella</taxon>
    </lineage>
</organism>
<evidence type="ECO:0000256" key="3">
    <source>
        <dbReference type="ARBA" id="ARBA00022839"/>
    </source>
</evidence>
<dbReference type="Pfam" id="PF00929">
    <property type="entry name" value="RNase_T"/>
    <property type="match status" value="1"/>
</dbReference>
<keyword evidence="1" id="KW-0540">Nuclease</keyword>
<accession>A0A948T1D7</accession>
<dbReference type="GO" id="GO:0000175">
    <property type="term" value="F:3'-5'-RNA exonuclease activity"/>
    <property type="evidence" value="ECO:0007669"/>
    <property type="project" value="InterPro"/>
</dbReference>
<dbReference type="InterPro" id="IPR047201">
    <property type="entry name" value="ERI-1_3'hExo-like"/>
</dbReference>
<evidence type="ECO:0000259" key="5">
    <source>
        <dbReference type="SMART" id="SM00479"/>
    </source>
</evidence>
<protein>
    <submittedName>
        <fullName evidence="6">Exonuclease</fullName>
    </submittedName>
</protein>
<dbReference type="AlphaFoldDB" id="A0A948T1D7"/>
<evidence type="ECO:0000256" key="4">
    <source>
        <dbReference type="SAM" id="Coils"/>
    </source>
</evidence>
<name>A0A948T1D7_9FIRM</name>
<dbReference type="Proteomes" id="UP000713596">
    <property type="component" value="Unassembled WGS sequence"/>
</dbReference>